<proteinExistence type="predicted"/>
<gene>
    <name evidence="1" type="ORF">SAMN04488028_101850</name>
</gene>
<protein>
    <submittedName>
        <fullName evidence="1">Uncharacterized protein</fullName>
    </submittedName>
</protein>
<evidence type="ECO:0000313" key="2">
    <source>
        <dbReference type="Proteomes" id="UP000184474"/>
    </source>
</evidence>
<evidence type="ECO:0000313" key="1">
    <source>
        <dbReference type="EMBL" id="SHJ66970.1"/>
    </source>
</evidence>
<reference evidence="2" key="1">
    <citation type="submission" date="2016-11" db="EMBL/GenBank/DDBJ databases">
        <authorList>
            <person name="Varghese N."/>
            <person name="Submissions S."/>
        </authorList>
    </citation>
    <scope>NUCLEOTIDE SEQUENCE [LARGE SCALE GENOMIC DNA]</scope>
    <source>
        <strain evidence="2">DSM 26134</strain>
    </source>
</reference>
<dbReference type="AlphaFoldDB" id="A0A1M6L721"/>
<dbReference type="Proteomes" id="UP000184474">
    <property type="component" value="Unassembled WGS sequence"/>
</dbReference>
<keyword evidence="2" id="KW-1185">Reference proteome</keyword>
<dbReference type="RefSeq" id="WP_139280889.1">
    <property type="nucleotide sequence ID" value="NZ_FRAA01000001.1"/>
</dbReference>
<dbReference type="EMBL" id="FRAA01000001">
    <property type="protein sequence ID" value="SHJ66970.1"/>
    <property type="molecule type" value="Genomic_DNA"/>
</dbReference>
<name>A0A1M6L721_REIAG</name>
<dbReference type="STRING" id="156994.SAMN04488028_101850"/>
<organism evidence="1 2">
    <name type="scientific">Reichenbachiella agariperforans</name>
    <dbReference type="NCBI Taxonomy" id="156994"/>
    <lineage>
        <taxon>Bacteria</taxon>
        <taxon>Pseudomonadati</taxon>
        <taxon>Bacteroidota</taxon>
        <taxon>Cytophagia</taxon>
        <taxon>Cytophagales</taxon>
        <taxon>Reichenbachiellaceae</taxon>
        <taxon>Reichenbachiella</taxon>
    </lineage>
</organism>
<accession>A0A1M6L721</accession>
<sequence>MANGLSLRRMEMSRFFVKHVGLVLGLSLGFLAIVSCEKESDLVERDPTIDLVFYNIDSLVQVEDTLEIVADSIEVLTDTLTHFADSASVLTDSIAVLNQLISQGDDSLIATRDELLEERRLVNLDYAYFDQQDSIMNVSKKKWTSVQTTINSGDLLVSSITNKANNRTLYYTDSAVFWSVPLDMNSDFSLLSVEIDGEFYDLDIYRYSKNIVTDEYSNVLIETYGFDERNMTHTFDSLQLNCKTSDCFDFESSIYIYF</sequence>